<sequence length="75" mass="8867">MPIKPLWRKLNRTASHRRSLLRNIVSCLIIYESIETTFSKAKEAQRIADRLVTYAKRALNNPFVYKRIKSIVYES</sequence>
<dbReference type="Gene3D" id="3.90.1030.10">
    <property type="entry name" value="Ribosomal protein L17"/>
    <property type="match status" value="1"/>
</dbReference>
<dbReference type="Proteomes" id="UP000663699">
    <property type="component" value="Chromosome 11"/>
</dbReference>
<proteinExistence type="inferred from homology"/>
<evidence type="ECO:0000256" key="1">
    <source>
        <dbReference type="ARBA" id="ARBA00008777"/>
    </source>
</evidence>
<dbReference type="GO" id="GO:0005762">
    <property type="term" value="C:mitochondrial large ribosomal subunit"/>
    <property type="evidence" value="ECO:0007669"/>
    <property type="project" value="TreeGrafter"/>
</dbReference>
<evidence type="ECO:0008006" key="6">
    <source>
        <dbReference type="Google" id="ProtNLM"/>
    </source>
</evidence>
<name>A0A899FWS8_9ASCO</name>
<dbReference type="GO" id="GO:0003735">
    <property type="term" value="F:structural constituent of ribosome"/>
    <property type="evidence" value="ECO:0007669"/>
    <property type="project" value="InterPro"/>
</dbReference>
<dbReference type="Pfam" id="PF01196">
    <property type="entry name" value="Ribosomal_L17"/>
    <property type="match status" value="1"/>
</dbReference>
<dbReference type="PANTHER" id="PTHR14413">
    <property type="entry name" value="RIBOSOMAL PROTEIN L17"/>
    <property type="match status" value="1"/>
</dbReference>
<reference evidence="4" key="1">
    <citation type="submission" date="2020-06" db="EMBL/GenBank/DDBJ databases">
        <title>Genomes of multiple members of Pneumocystis genus reveal paths to human pathogen Pneumocystis jirovecii.</title>
        <authorList>
            <person name="Cisse O.H."/>
            <person name="Ma L."/>
            <person name="Dekker J."/>
            <person name="Khil P."/>
            <person name="Jo J."/>
            <person name="Brenchley J."/>
            <person name="Blair R."/>
            <person name="Pahar B."/>
            <person name="Chabe M."/>
            <person name="Van Rompay K.A."/>
            <person name="Keesler R."/>
            <person name="Sukura A."/>
            <person name="Hirsch V."/>
            <person name="Kutty G."/>
            <person name="Liu Y."/>
            <person name="Peng L."/>
            <person name="Chen J."/>
            <person name="Song J."/>
            <person name="Weissenbacher-Lang C."/>
            <person name="Xu J."/>
            <person name="Upham N.S."/>
            <person name="Stajich J.E."/>
            <person name="Cuomo C.A."/>
            <person name="Cushion M.T."/>
            <person name="Kovacs J.A."/>
        </authorList>
    </citation>
    <scope>NUCLEOTIDE SEQUENCE</scope>
    <source>
        <strain evidence="4">2A</strain>
    </source>
</reference>
<keyword evidence="5" id="KW-1185">Reference proteome</keyword>
<dbReference type="GO" id="GO:0006412">
    <property type="term" value="P:translation"/>
    <property type="evidence" value="ECO:0007669"/>
    <property type="project" value="InterPro"/>
</dbReference>
<evidence type="ECO:0000313" key="4">
    <source>
        <dbReference type="EMBL" id="QSL66251.1"/>
    </source>
</evidence>
<dbReference type="PANTHER" id="PTHR14413:SF16">
    <property type="entry name" value="LARGE RIBOSOMAL SUBUNIT PROTEIN BL17M"/>
    <property type="match status" value="1"/>
</dbReference>
<protein>
    <recommendedName>
        <fullName evidence="6">Ribosomal protein L17</fullName>
    </recommendedName>
</protein>
<evidence type="ECO:0000256" key="3">
    <source>
        <dbReference type="ARBA" id="ARBA00023274"/>
    </source>
</evidence>
<comment type="similarity">
    <text evidence="1">Belongs to the bacterial ribosomal protein bL17 family.</text>
</comment>
<accession>A0A899FWS8</accession>
<keyword evidence="3" id="KW-0687">Ribonucleoprotein</keyword>
<dbReference type="InterPro" id="IPR047859">
    <property type="entry name" value="Ribosomal_bL17_CS"/>
</dbReference>
<dbReference type="EMBL" id="CP054542">
    <property type="protein sequence ID" value="QSL66251.1"/>
    <property type="molecule type" value="Genomic_DNA"/>
</dbReference>
<evidence type="ECO:0000313" key="5">
    <source>
        <dbReference type="Proteomes" id="UP000663699"/>
    </source>
</evidence>
<keyword evidence="2" id="KW-0689">Ribosomal protein</keyword>
<dbReference type="PROSITE" id="PS01167">
    <property type="entry name" value="RIBOSOMAL_L17"/>
    <property type="match status" value="1"/>
</dbReference>
<evidence type="ECO:0000256" key="2">
    <source>
        <dbReference type="ARBA" id="ARBA00022980"/>
    </source>
</evidence>
<dbReference type="AlphaFoldDB" id="A0A899FWS8"/>
<organism evidence="4 5">
    <name type="scientific">Pneumocystis wakefieldiae</name>
    <dbReference type="NCBI Taxonomy" id="38082"/>
    <lineage>
        <taxon>Eukaryota</taxon>
        <taxon>Fungi</taxon>
        <taxon>Dikarya</taxon>
        <taxon>Ascomycota</taxon>
        <taxon>Taphrinomycotina</taxon>
        <taxon>Pneumocystomycetes</taxon>
        <taxon>Pneumocystaceae</taxon>
        <taxon>Pneumocystis</taxon>
    </lineage>
</organism>
<dbReference type="InterPro" id="IPR036373">
    <property type="entry name" value="Ribosomal_bL17_sf"/>
</dbReference>
<dbReference type="OrthoDB" id="275000at2759"/>
<gene>
    <name evidence="4" type="ORF">MERGE_000627</name>
</gene>
<dbReference type="InterPro" id="IPR000456">
    <property type="entry name" value="Ribosomal_bL17"/>
</dbReference>
<dbReference type="SUPFAM" id="SSF64263">
    <property type="entry name" value="Prokaryotic ribosomal protein L17"/>
    <property type="match status" value="1"/>
</dbReference>